<dbReference type="AlphaFoldDB" id="U9TV72"/>
<accession>U9TV72</accession>
<dbReference type="HOGENOM" id="CLU_1587396_0_0_1"/>
<reference evidence="1" key="1">
    <citation type="submission" date="2013-07" db="EMBL/GenBank/DDBJ databases">
        <title>The genome of an arbuscular mycorrhizal fungus provides insights into the evolution of the oldest plant symbiosis.</title>
        <authorList>
            <consortium name="DOE Joint Genome Institute"/>
            <person name="Tisserant E."/>
            <person name="Malbreil M."/>
            <person name="Kuo A."/>
            <person name="Kohler A."/>
            <person name="Symeonidi A."/>
            <person name="Balestrini R."/>
            <person name="Charron P."/>
            <person name="Duensing N."/>
            <person name="Frei-dit-Frey N."/>
            <person name="Gianinazzi-Pearson V."/>
            <person name="Gilbert B."/>
            <person name="Handa Y."/>
            <person name="Hijri M."/>
            <person name="Kaul R."/>
            <person name="Kawaguchi M."/>
            <person name="Krajinski F."/>
            <person name="Lammers P."/>
            <person name="Lapierre D."/>
            <person name="Masclaux F.G."/>
            <person name="Murat C."/>
            <person name="Morin E."/>
            <person name="Ndikumana S."/>
            <person name="Pagni M."/>
            <person name="Petitpierre D."/>
            <person name="Requena N."/>
            <person name="Rosikiewicz P."/>
            <person name="Riley R."/>
            <person name="Saito K."/>
            <person name="San Clemente H."/>
            <person name="Shapiro H."/>
            <person name="van Tuinen D."/>
            <person name="Becard G."/>
            <person name="Bonfante P."/>
            <person name="Paszkowski U."/>
            <person name="Shachar-Hill Y."/>
            <person name="Young J.P."/>
            <person name="Sanders I.R."/>
            <person name="Henrissat B."/>
            <person name="Rensing S.A."/>
            <person name="Grigoriev I.V."/>
            <person name="Corradi N."/>
            <person name="Roux C."/>
            <person name="Martin F."/>
        </authorList>
    </citation>
    <scope>NUCLEOTIDE SEQUENCE</scope>
    <source>
        <strain evidence="1">DAOM 197198</strain>
    </source>
</reference>
<dbReference type="EMBL" id="KI286134">
    <property type="protein sequence ID" value="ESA11322.1"/>
    <property type="molecule type" value="Genomic_DNA"/>
</dbReference>
<protein>
    <submittedName>
        <fullName evidence="1">Uncharacterized protein</fullName>
    </submittedName>
</protein>
<proteinExistence type="predicted"/>
<evidence type="ECO:0000313" key="1">
    <source>
        <dbReference type="EMBL" id="ESA11322.1"/>
    </source>
</evidence>
<name>U9TV72_RHIID</name>
<organism evidence="1">
    <name type="scientific">Rhizophagus irregularis (strain DAOM 181602 / DAOM 197198 / MUCL 43194)</name>
    <name type="common">Arbuscular mycorrhizal fungus</name>
    <name type="synonym">Glomus intraradices</name>
    <dbReference type="NCBI Taxonomy" id="747089"/>
    <lineage>
        <taxon>Eukaryota</taxon>
        <taxon>Fungi</taxon>
        <taxon>Fungi incertae sedis</taxon>
        <taxon>Mucoromycota</taxon>
        <taxon>Glomeromycotina</taxon>
        <taxon>Glomeromycetes</taxon>
        <taxon>Glomerales</taxon>
        <taxon>Glomeraceae</taxon>
        <taxon>Rhizophagus</taxon>
    </lineage>
</organism>
<sequence length="185" mass="21491">MIDGKEVSWRHIQGVYEYTAQNSTAKITRLTKRHEFINYLSLYRQIFHSKKPLEGLADSRLQTLQKIYDWFVIRDRQKNSTINWISLQCQFDLLLSIQGFLGMIKEIFTLYPDSVIEPRRVSQDILEGLFGTIRQLGGDSSTQTLKGYGHALNKFRVTARMTSELKSVNYGKSNHTGMEFDCLTR</sequence>
<gene>
    <name evidence="1" type="ORF">GLOINDRAFT_96886</name>
</gene>
<dbReference type="VEuPathDB" id="FungiDB:RhiirFUN_002752"/>